<dbReference type="InterPro" id="IPR000904">
    <property type="entry name" value="Sec7_dom"/>
</dbReference>
<dbReference type="OrthoDB" id="2157641at2759"/>
<feature type="compositionally biased region" description="Acidic residues" evidence="1">
    <location>
        <begin position="49"/>
        <end position="72"/>
    </location>
</feature>
<dbReference type="InterPro" id="IPR023394">
    <property type="entry name" value="Sec7_C_sf"/>
</dbReference>
<dbReference type="SUPFAM" id="SSF48425">
    <property type="entry name" value="Sec7 domain"/>
    <property type="match status" value="1"/>
</dbReference>
<gene>
    <name evidence="3" type="ORF">PICMEDRAFT_143619</name>
</gene>
<dbReference type="GeneID" id="30177023"/>
<dbReference type="GO" id="GO:0005085">
    <property type="term" value="F:guanyl-nucleotide exchange factor activity"/>
    <property type="evidence" value="ECO:0007669"/>
    <property type="project" value="InterPro"/>
</dbReference>
<organism evidence="3 4">
    <name type="scientific">Pichia membranifaciens NRRL Y-2026</name>
    <dbReference type="NCBI Taxonomy" id="763406"/>
    <lineage>
        <taxon>Eukaryota</taxon>
        <taxon>Fungi</taxon>
        <taxon>Dikarya</taxon>
        <taxon>Ascomycota</taxon>
        <taxon>Saccharomycotina</taxon>
        <taxon>Pichiomycetes</taxon>
        <taxon>Pichiales</taxon>
        <taxon>Pichiaceae</taxon>
        <taxon>Pichia</taxon>
    </lineage>
</organism>
<keyword evidence="4" id="KW-1185">Reference proteome</keyword>
<dbReference type="Pfam" id="PF01369">
    <property type="entry name" value="Sec7"/>
    <property type="match status" value="1"/>
</dbReference>
<dbReference type="EMBL" id="KV454004">
    <property type="protein sequence ID" value="ODQ45700.1"/>
    <property type="molecule type" value="Genomic_DNA"/>
</dbReference>
<protein>
    <recommendedName>
        <fullName evidence="2">SEC7 domain-containing protein</fullName>
    </recommendedName>
</protein>
<evidence type="ECO:0000313" key="4">
    <source>
        <dbReference type="Proteomes" id="UP000094455"/>
    </source>
</evidence>
<dbReference type="InterPro" id="IPR035999">
    <property type="entry name" value="Sec7_dom_sf"/>
</dbReference>
<sequence>MLLQTNVRKESVSFPVLDGDVDSRSEAESDAEQQDVVAISFRPGKGEEGYDYDSEEAGGGVEEEEEGGDDGTVDGANSRAADMESILTKLFDKDHTNLSLILDKADCFEDKETNKRVMEHLQRLKNLSNELYQKTYDVDQRTYLCYMTTTTKDLSEIDGVILRHYYLEKFVWKSDLLSSLRILCSRLFFKGESQNIDIMIHSFANNWFSRFNQPSFIYGNIIGVYLVTYALILLNTDLHNDQIIASLRSSSQQSLAVSGMKITRKKSGSLFDIFSHDTSSSIAENESEGSKCVITCITKNQFVMNTIAALNDNFVVVNPLIMRKQLRLYYSNVKSHEILLPKFDVDTELGQTSTTVNGKRMEPGAGADTHRLNPEDSTANDVLIVGEDPNDEVTELRTLPSLKPASSLPSVASTRTSFEVVSGTIKETAGSFGFLKETEKHETSAGLDTTNITDSPIVKEGLQKVLVNDLYLVADRNYERYNSSALLFKDVPEVHSTPAPPAPQTLRRKKSLIDRIMKSRRNNRKEKDLTTTTIMTRKPTNSMTTPKRSEFKFAECFVAICDGELRIFEFDKNPDKVNSYSGHGRGEWTDWAQCLASVSLAGCYAEVIGKSRRRSSREEKEKLTERFGDRVYWKLELPYSMMELVNDQLRESELPVVGPGQKVGMRRNSSRREREQRSERREKFEKMIFSAYSEETATEFVKTCNYWAGMQSRVPSVKTQFFDEMKLTSFEYGFSEEIVAIITRLAGTVPPDGTPATSPTISAAERKELVNRLRPLLLSEKGIADWRPIVRSCVAVAEPVSAESQAQGIACYMDELSSAFCHERRLLQLVRTVYNKVLLHHESRPLLEAVLTVYENHRTACLALLRERRRWRVQRCVLLETAAGGKEQV</sequence>
<feature type="region of interest" description="Disordered" evidence="1">
    <location>
        <begin position="658"/>
        <end position="679"/>
    </location>
</feature>
<feature type="compositionally biased region" description="Basic and acidic residues" evidence="1">
    <location>
        <begin position="670"/>
        <end position="679"/>
    </location>
</feature>
<feature type="region of interest" description="Disordered" evidence="1">
    <location>
        <begin position="13"/>
        <end position="77"/>
    </location>
</feature>
<dbReference type="STRING" id="763406.A0A1E3NHS2"/>
<evidence type="ECO:0000256" key="1">
    <source>
        <dbReference type="SAM" id="MobiDB-lite"/>
    </source>
</evidence>
<evidence type="ECO:0000259" key="2">
    <source>
        <dbReference type="PROSITE" id="PS50190"/>
    </source>
</evidence>
<dbReference type="RefSeq" id="XP_019016813.1">
    <property type="nucleotide sequence ID" value="XM_019160336.1"/>
</dbReference>
<reference evidence="3 4" key="1">
    <citation type="journal article" date="2016" name="Proc. Natl. Acad. Sci. U.S.A.">
        <title>Comparative genomics of biotechnologically important yeasts.</title>
        <authorList>
            <person name="Riley R."/>
            <person name="Haridas S."/>
            <person name="Wolfe K.H."/>
            <person name="Lopes M.R."/>
            <person name="Hittinger C.T."/>
            <person name="Goeker M."/>
            <person name="Salamov A.A."/>
            <person name="Wisecaver J.H."/>
            <person name="Long T.M."/>
            <person name="Calvey C.H."/>
            <person name="Aerts A.L."/>
            <person name="Barry K.W."/>
            <person name="Choi C."/>
            <person name="Clum A."/>
            <person name="Coughlan A.Y."/>
            <person name="Deshpande S."/>
            <person name="Douglass A.P."/>
            <person name="Hanson S.J."/>
            <person name="Klenk H.-P."/>
            <person name="LaButti K.M."/>
            <person name="Lapidus A."/>
            <person name="Lindquist E.A."/>
            <person name="Lipzen A.M."/>
            <person name="Meier-Kolthoff J.P."/>
            <person name="Ohm R.A."/>
            <person name="Otillar R.P."/>
            <person name="Pangilinan J.L."/>
            <person name="Peng Y."/>
            <person name="Rokas A."/>
            <person name="Rosa C.A."/>
            <person name="Scheuner C."/>
            <person name="Sibirny A.A."/>
            <person name="Slot J.C."/>
            <person name="Stielow J.B."/>
            <person name="Sun H."/>
            <person name="Kurtzman C.P."/>
            <person name="Blackwell M."/>
            <person name="Grigoriev I.V."/>
            <person name="Jeffries T.W."/>
        </authorList>
    </citation>
    <scope>NUCLEOTIDE SEQUENCE [LARGE SCALE GENOMIC DNA]</scope>
    <source>
        <strain evidence="3 4">NRRL Y-2026</strain>
    </source>
</reference>
<dbReference type="SMART" id="SM00222">
    <property type="entry name" value="Sec7"/>
    <property type="match status" value="1"/>
</dbReference>
<dbReference type="PROSITE" id="PS50190">
    <property type="entry name" value="SEC7"/>
    <property type="match status" value="1"/>
</dbReference>
<dbReference type="Gene3D" id="1.10.1000.11">
    <property type="entry name" value="Arf Nucleotide-binding Site Opener,domain 2"/>
    <property type="match status" value="1"/>
</dbReference>
<accession>A0A1E3NHS2</accession>
<dbReference type="Proteomes" id="UP000094455">
    <property type="component" value="Unassembled WGS sequence"/>
</dbReference>
<proteinExistence type="predicted"/>
<dbReference type="AlphaFoldDB" id="A0A1E3NHS2"/>
<dbReference type="GO" id="GO:0032012">
    <property type="term" value="P:regulation of ARF protein signal transduction"/>
    <property type="evidence" value="ECO:0007669"/>
    <property type="project" value="InterPro"/>
</dbReference>
<name>A0A1E3NHS2_9ASCO</name>
<evidence type="ECO:0000313" key="3">
    <source>
        <dbReference type="EMBL" id="ODQ45700.1"/>
    </source>
</evidence>
<feature type="domain" description="SEC7" evidence="2">
    <location>
        <begin position="112"/>
        <end position="336"/>
    </location>
</feature>